<keyword evidence="3" id="KW-1185">Reference proteome</keyword>
<dbReference type="PANTHER" id="PTHR11106:SF27">
    <property type="entry name" value="MACRO DOMAIN-CONTAINING PROTEIN"/>
    <property type="match status" value="1"/>
</dbReference>
<reference evidence="3" key="1">
    <citation type="submission" date="2016-10" db="EMBL/GenBank/DDBJ databases">
        <authorList>
            <person name="Varghese N."/>
            <person name="Submissions S."/>
        </authorList>
    </citation>
    <scope>NUCLEOTIDE SEQUENCE [LARGE SCALE GENOMIC DNA]</scope>
    <source>
        <strain evidence="3">DSM 14807</strain>
    </source>
</reference>
<gene>
    <name evidence="2" type="ORF">SAMN05660895_0285</name>
</gene>
<sequence>MAKIHVVQGDITRLQVDAIVNAANSSLLGGGGVDGAIHRAAGPELLEACRKIGGCPTGEARITPGFRLPARYVIHAVGPVWRGGKHGEAELLASCYRHSLQLAADHGLKQIAFPAISTGAYGYPFEEASRIAIRTVKEWLQTHDKIEEVYFVLFSNHHYQTFLQLFQEEEASGS</sequence>
<feature type="domain" description="Macro" evidence="1">
    <location>
        <begin position="1"/>
        <end position="170"/>
    </location>
</feature>
<organism evidence="2 3">
    <name type="scientific">Thermoflavifilum thermophilum</name>
    <dbReference type="NCBI Taxonomy" id="1393122"/>
    <lineage>
        <taxon>Bacteria</taxon>
        <taxon>Pseudomonadati</taxon>
        <taxon>Bacteroidota</taxon>
        <taxon>Chitinophagia</taxon>
        <taxon>Chitinophagales</taxon>
        <taxon>Chitinophagaceae</taxon>
        <taxon>Thermoflavifilum</taxon>
    </lineage>
</organism>
<dbReference type="SUPFAM" id="SSF52949">
    <property type="entry name" value="Macro domain-like"/>
    <property type="match status" value="1"/>
</dbReference>
<dbReference type="Proteomes" id="UP000199537">
    <property type="component" value="Unassembled WGS sequence"/>
</dbReference>
<dbReference type="PROSITE" id="PS51154">
    <property type="entry name" value="MACRO"/>
    <property type="match status" value="1"/>
</dbReference>
<dbReference type="EMBL" id="FPCJ01000001">
    <property type="protein sequence ID" value="SFV28219.1"/>
    <property type="molecule type" value="Genomic_DNA"/>
</dbReference>
<dbReference type="RefSeq" id="WP_092456695.1">
    <property type="nucleotide sequence ID" value="NZ_FPCJ01000001.1"/>
</dbReference>
<evidence type="ECO:0000313" key="2">
    <source>
        <dbReference type="EMBL" id="SFV28219.1"/>
    </source>
</evidence>
<dbReference type="PANTHER" id="PTHR11106">
    <property type="entry name" value="GANGLIOSIDE INDUCED DIFFERENTIATION ASSOCIATED PROTEIN 2-RELATED"/>
    <property type="match status" value="1"/>
</dbReference>
<dbReference type="OrthoDB" id="6194521at2"/>
<proteinExistence type="predicted"/>
<accession>A0A1I7N0M0</accession>
<dbReference type="Gene3D" id="3.40.220.10">
    <property type="entry name" value="Leucine Aminopeptidase, subunit E, domain 1"/>
    <property type="match status" value="1"/>
</dbReference>
<dbReference type="InterPro" id="IPR043472">
    <property type="entry name" value="Macro_dom-like"/>
</dbReference>
<protein>
    <submittedName>
        <fullName evidence="2">O-acetyl-ADP-ribose deacetylase (Regulator of RNase III), contains Macro domain</fullName>
    </submittedName>
</protein>
<dbReference type="STRING" id="1393122.SAMN05660895_0285"/>
<dbReference type="Pfam" id="PF01661">
    <property type="entry name" value="Macro"/>
    <property type="match status" value="1"/>
</dbReference>
<dbReference type="CDD" id="cd02908">
    <property type="entry name" value="Macro_OAADPr_deacetylase"/>
    <property type="match status" value="1"/>
</dbReference>
<dbReference type="SMART" id="SM00506">
    <property type="entry name" value="A1pp"/>
    <property type="match status" value="1"/>
</dbReference>
<evidence type="ECO:0000313" key="3">
    <source>
        <dbReference type="Proteomes" id="UP000199537"/>
    </source>
</evidence>
<dbReference type="NCBIfam" id="NF001664">
    <property type="entry name" value="PRK00431.1-6"/>
    <property type="match status" value="1"/>
</dbReference>
<dbReference type="InterPro" id="IPR002589">
    <property type="entry name" value="Macro_dom"/>
</dbReference>
<dbReference type="AlphaFoldDB" id="A0A1I7N0M0"/>
<name>A0A1I7N0M0_9BACT</name>
<evidence type="ECO:0000259" key="1">
    <source>
        <dbReference type="PROSITE" id="PS51154"/>
    </source>
</evidence>